<name>A0A835KFC1_9ROSI</name>
<reference evidence="1 2" key="1">
    <citation type="submission" date="2020-10" db="EMBL/GenBank/DDBJ databases">
        <title>Plant Genome Project.</title>
        <authorList>
            <person name="Zhang R.-G."/>
        </authorList>
    </citation>
    <scope>NUCLEOTIDE SEQUENCE [LARGE SCALE GENOMIC DNA]</scope>
    <source>
        <strain evidence="1">FAFU-HL-1</strain>
        <tissue evidence="1">Leaf</tissue>
    </source>
</reference>
<sequence>MTATMSSFLPTHWEAISNSQDHPNGRIIIGWNSHKFQLKCISSSAQWITCEVLNHAGLAGTMLTFVYGFNTFGERTDLWRYIKEASEKNSTTPWAILGDFNATLRPSDRSGGSNEWLHHHKDFPDCISGNSLQQVPYNGIHLSWHNGQVGEGTIMKKLDWVFGNLALWISWPAVRATFLPRQVSDHCAMVLRFEPASPRGNLVFKFLNQWAEHDDFLDIVHQVWQRNIVGNPMFKLTSKLTILKQCLRVKHKKCTSHISYKVFKAGMDWNRSQQLLDGDPQNASLRDRERQSAKSYMQLCKDEEAFFKQRSRVQWLKLGDHNTKFFHRSLVHRNARSTISSLEDEDGRVHSDIQTMGDIAVGYFKNLLQMDPEPFEGSVDMVYQNSISAPIHL</sequence>
<comment type="caution">
    <text evidence="1">The sequence shown here is derived from an EMBL/GenBank/DDBJ whole genome shotgun (WGS) entry which is preliminary data.</text>
</comment>
<dbReference type="AlphaFoldDB" id="A0A835KFC1"/>
<proteinExistence type="predicted"/>
<dbReference type="InterPro" id="IPR036691">
    <property type="entry name" value="Endo/exonu/phosph_ase_sf"/>
</dbReference>
<dbReference type="OrthoDB" id="851009at2759"/>
<gene>
    <name evidence="1" type="ORF">SADUNF_Sadunf03G0000100</name>
</gene>
<organism evidence="1 2">
    <name type="scientific">Salix dunnii</name>
    <dbReference type="NCBI Taxonomy" id="1413687"/>
    <lineage>
        <taxon>Eukaryota</taxon>
        <taxon>Viridiplantae</taxon>
        <taxon>Streptophyta</taxon>
        <taxon>Embryophyta</taxon>
        <taxon>Tracheophyta</taxon>
        <taxon>Spermatophyta</taxon>
        <taxon>Magnoliopsida</taxon>
        <taxon>eudicotyledons</taxon>
        <taxon>Gunneridae</taxon>
        <taxon>Pentapetalae</taxon>
        <taxon>rosids</taxon>
        <taxon>fabids</taxon>
        <taxon>Malpighiales</taxon>
        <taxon>Salicaceae</taxon>
        <taxon>Saliceae</taxon>
        <taxon>Salix</taxon>
    </lineage>
</organism>
<evidence type="ECO:0000313" key="2">
    <source>
        <dbReference type="Proteomes" id="UP000657918"/>
    </source>
</evidence>
<evidence type="ECO:0000313" key="1">
    <source>
        <dbReference type="EMBL" id="KAF9684916.1"/>
    </source>
</evidence>
<dbReference type="Gene3D" id="3.60.10.10">
    <property type="entry name" value="Endonuclease/exonuclease/phosphatase"/>
    <property type="match status" value="1"/>
</dbReference>
<dbReference type="EMBL" id="JADGMS010000003">
    <property type="protein sequence ID" value="KAF9684916.1"/>
    <property type="molecule type" value="Genomic_DNA"/>
</dbReference>
<dbReference type="PANTHER" id="PTHR33710">
    <property type="entry name" value="BNAC02G09200D PROTEIN"/>
    <property type="match status" value="1"/>
</dbReference>
<protein>
    <recommendedName>
        <fullName evidence="3">Endonuclease/exonuclease/phosphatase domain-containing protein</fullName>
    </recommendedName>
</protein>
<dbReference type="SUPFAM" id="SSF56219">
    <property type="entry name" value="DNase I-like"/>
    <property type="match status" value="1"/>
</dbReference>
<dbReference type="PANTHER" id="PTHR33710:SF78">
    <property type="entry name" value="ENDONUCLEASE_EXONUCLEASE_PHOSPHATASE DOMAIN-CONTAINING PROTEIN"/>
    <property type="match status" value="1"/>
</dbReference>
<dbReference type="Proteomes" id="UP000657918">
    <property type="component" value="Unassembled WGS sequence"/>
</dbReference>
<keyword evidence="2" id="KW-1185">Reference proteome</keyword>
<evidence type="ECO:0008006" key="3">
    <source>
        <dbReference type="Google" id="ProtNLM"/>
    </source>
</evidence>
<accession>A0A835KFC1</accession>